<sequence>MNMPSEVQIQVPYGIVAGKLWNEAGKKTPIIAIHGWMDNAGTWDTLSPLLDNDHPIFALDCPGHGLSFHQPMSSGYYTFDNLITIHKVFHYFKWSKIILLGHSLGGIISFFYAGTMPEVVEKIIIIDILRPIATDPKDQPKQTAASIKELLNVQEKLHTEPPRYEYEEIVKKLMQGYGNSLTEEAAKILLVRNTKEHEDGKYSFTYSPILKVKRTLTTTVEQQKAFVANINCDMLIVKSVSSHIYGSKELAKEFLDLYKKYCRNFELEVVEGTHHLHLVTPEPVAEIVNRFLHGIPQSDSCRKRKLVNTID</sequence>
<dbReference type="EMBL" id="SEYY01021659">
    <property type="protein sequence ID" value="KAB7496181.1"/>
    <property type="molecule type" value="Genomic_DNA"/>
</dbReference>
<dbReference type="Gene3D" id="3.40.50.1820">
    <property type="entry name" value="alpha/beta hydrolase"/>
    <property type="match status" value="1"/>
</dbReference>
<evidence type="ECO:0000256" key="1">
    <source>
        <dbReference type="ARBA" id="ARBA00008645"/>
    </source>
</evidence>
<comment type="caution">
    <text evidence="4">The sequence shown here is derived from an EMBL/GenBank/DDBJ whole genome shotgun (WGS) entry which is preliminary data.</text>
</comment>
<dbReference type="SUPFAM" id="SSF53474">
    <property type="entry name" value="alpha/beta-Hydrolases"/>
    <property type="match status" value="1"/>
</dbReference>
<name>A0A5N5SPZ6_9CRUS</name>
<dbReference type="OrthoDB" id="190201at2759"/>
<comment type="similarity">
    <text evidence="1">Belongs to the AB hydrolase superfamily.</text>
</comment>
<organism evidence="4 5">
    <name type="scientific">Armadillidium nasatum</name>
    <dbReference type="NCBI Taxonomy" id="96803"/>
    <lineage>
        <taxon>Eukaryota</taxon>
        <taxon>Metazoa</taxon>
        <taxon>Ecdysozoa</taxon>
        <taxon>Arthropoda</taxon>
        <taxon>Crustacea</taxon>
        <taxon>Multicrustacea</taxon>
        <taxon>Malacostraca</taxon>
        <taxon>Eumalacostraca</taxon>
        <taxon>Peracarida</taxon>
        <taxon>Isopoda</taxon>
        <taxon>Oniscidea</taxon>
        <taxon>Crinocheta</taxon>
        <taxon>Armadillidiidae</taxon>
        <taxon>Armadillidium</taxon>
    </lineage>
</organism>
<dbReference type="Proteomes" id="UP000326759">
    <property type="component" value="Unassembled WGS sequence"/>
</dbReference>
<dbReference type="AlphaFoldDB" id="A0A5N5SPZ6"/>
<dbReference type="InterPro" id="IPR000073">
    <property type="entry name" value="AB_hydrolase_1"/>
</dbReference>
<reference evidence="4 5" key="1">
    <citation type="journal article" date="2019" name="PLoS Biol.">
        <title>Sex chromosomes control vertical transmission of feminizing Wolbachia symbionts in an isopod.</title>
        <authorList>
            <person name="Becking T."/>
            <person name="Chebbi M.A."/>
            <person name="Giraud I."/>
            <person name="Moumen B."/>
            <person name="Laverre T."/>
            <person name="Caubet Y."/>
            <person name="Peccoud J."/>
            <person name="Gilbert C."/>
            <person name="Cordaux R."/>
        </authorList>
    </citation>
    <scope>NUCLEOTIDE SEQUENCE [LARGE SCALE GENOMIC DNA]</scope>
    <source>
        <strain evidence="4">ANa2</strain>
        <tissue evidence="4">Whole body excluding digestive tract and cuticle</tissue>
    </source>
</reference>
<accession>A0A5N5SPZ6</accession>
<protein>
    <submittedName>
        <fullName evidence="4">Putative serine hydrolase</fullName>
    </submittedName>
</protein>
<proteinExistence type="inferred from homology"/>
<feature type="domain" description="AB hydrolase-1" evidence="3">
    <location>
        <begin position="29"/>
        <end position="134"/>
    </location>
</feature>
<dbReference type="InterPro" id="IPR029058">
    <property type="entry name" value="AB_hydrolase_fold"/>
</dbReference>
<dbReference type="PANTHER" id="PTHR43798:SF14">
    <property type="entry name" value="SERINE HYDROLASE-LIKE PROTEIN DDB_G0286239"/>
    <property type="match status" value="1"/>
</dbReference>
<dbReference type="InterPro" id="IPR050266">
    <property type="entry name" value="AB_hydrolase_sf"/>
</dbReference>
<dbReference type="Pfam" id="PF00561">
    <property type="entry name" value="Abhydrolase_1"/>
    <property type="match status" value="1"/>
</dbReference>
<dbReference type="GO" id="GO:0016787">
    <property type="term" value="F:hydrolase activity"/>
    <property type="evidence" value="ECO:0007669"/>
    <property type="project" value="UniProtKB-KW"/>
</dbReference>
<dbReference type="GO" id="GO:0016020">
    <property type="term" value="C:membrane"/>
    <property type="evidence" value="ECO:0007669"/>
    <property type="project" value="TreeGrafter"/>
</dbReference>
<evidence type="ECO:0000313" key="4">
    <source>
        <dbReference type="EMBL" id="KAB7496181.1"/>
    </source>
</evidence>
<evidence type="ECO:0000259" key="3">
    <source>
        <dbReference type="Pfam" id="PF00561"/>
    </source>
</evidence>
<keyword evidence="5" id="KW-1185">Reference proteome</keyword>
<evidence type="ECO:0000256" key="2">
    <source>
        <dbReference type="ARBA" id="ARBA00022801"/>
    </source>
</evidence>
<gene>
    <name evidence="4" type="primary">kraken_1</name>
    <name evidence="4" type="ORF">Anas_10987</name>
</gene>
<evidence type="ECO:0000313" key="5">
    <source>
        <dbReference type="Proteomes" id="UP000326759"/>
    </source>
</evidence>
<dbReference type="PANTHER" id="PTHR43798">
    <property type="entry name" value="MONOACYLGLYCEROL LIPASE"/>
    <property type="match status" value="1"/>
</dbReference>
<keyword evidence="2 4" id="KW-0378">Hydrolase</keyword>